<keyword evidence="7" id="KW-0539">Nucleus</keyword>
<dbReference type="InterPro" id="IPR008936">
    <property type="entry name" value="Rho_GTPase_activation_prot"/>
</dbReference>
<feature type="region of interest" description="Disordered" evidence="8">
    <location>
        <begin position="820"/>
        <end position="841"/>
    </location>
</feature>
<dbReference type="Gene3D" id="4.10.240.10">
    <property type="entry name" value="Zn(2)-C6 fungal-type DNA-binding domain"/>
    <property type="match status" value="1"/>
</dbReference>
<dbReference type="InterPro" id="IPR007219">
    <property type="entry name" value="XnlR_reg_dom"/>
</dbReference>
<dbReference type="Proteomes" id="UP000697127">
    <property type="component" value="Unassembled WGS sequence"/>
</dbReference>
<dbReference type="GO" id="GO:0007165">
    <property type="term" value="P:signal transduction"/>
    <property type="evidence" value="ECO:0007669"/>
    <property type="project" value="InterPro"/>
</dbReference>
<dbReference type="GO" id="GO:0008270">
    <property type="term" value="F:zinc ion binding"/>
    <property type="evidence" value="ECO:0007669"/>
    <property type="project" value="InterPro"/>
</dbReference>
<keyword evidence="4" id="KW-0805">Transcription regulation</keyword>
<feature type="region of interest" description="Disordered" evidence="8">
    <location>
        <begin position="922"/>
        <end position="968"/>
    </location>
</feature>
<dbReference type="PROSITE" id="PS50238">
    <property type="entry name" value="RHOGAP"/>
    <property type="match status" value="1"/>
</dbReference>
<protein>
    <recommendedName>
        <fullName evidence="13">Zn(2)-C6 fungal-type domain-containing protein</fullName>
    </recommendedName>
</protein>
<feature type="compositionally biased region" description="Low complexity" evidence="8">
    <location>
        <begin position="662"/>
        <end position="672"/>
    </location>
</feature>
<feature type="region of interest" description="Disordered" evidence="8">
    <location>
        <begin position="878"/>
        <end position="902"/>
    </location>
</feature>
<dbReference type="CDD" id="cd00067">
    <property type="entry name" value="GAL4"/>
    <property type="match status" value="1"/>
</dbReference>
<feature type="region of interest" description="Disordered" evidence="8">
    <location>
        <begin position="746"/>
        <end position="768"/>
    </location>
</feature>
<evidence type="ECO:0000256" key="2">
    <source>
        <dbReference type="ARBA" id="ARBA00022723"/>
    </source>
</evidence>
<proteinExistence type="predicted"/>
<comment type="caution">
    <text evidence="11">The sequence shown here is derived from an EMBL/GenBank/DDBJ whole genome shotgun (WGS) entry which is preliminary data.</text>
</comment>
<evidence type="ECO:0000313" key="12">
    <source>
        <dbReference type="Proteomes" id="UP000697127"/>
    </source>
</evidence>
<gene>
    <name evidence="11" type="ORF">C6P40_002129</name>
</gene>
<dbReference type="Gene3D" id="1.10.555.10">
    <property type="entry name" value="Rho GTPase activation protein"/>
    <property type="match status" value="1"/>
</dbReference>
<sequence>MNSEQSLERTKISCLNCKQAKRKCDRRLPCCSLCIDKNKPCVYPGEDRRKPATYKYIRILLNRIQTLENSLSYFTSTSLSDKSLQYRSSDYGNLYSGLVASRLLEKKRLETERDLSYFLKTNDNNDVVEKNDLKYFYTLLENEQKFQNHSQKLKSDIISVDLPFLKPSSESPSSSFSVNGYIFPKWELTMSNSGELSFQGPTSLRFIPAKDSCGSIKIIKPVDKVEFFDEFHPEVFNWFFKCIENTFPLVDKQLFFISLDQAIKGNDLGEHSSVALINAIVSFYFLYKGDKDETLHYKKLSINQLNDQSENNNVNITAVQTLILLSHISMIQGREMESAEFIARAVAISSHLGLHVNCNNLVFEGKITRQEAQLRDNVFWCCYFCDRAKVVVLGMSPYMYPIDISIDLPKKPINLFNTGFTEFDVFKEAVIFQDLEFERAYYCFSSDFTFGFNRKPPEKSKIEQELIVSKAFVAINDWKKAMNSNARFKNNNSMVSMQLEIALLSTTLLLNQTLLSETVHFQNIDYENECRSQQISITDTTSQDFIVTSLKRENDVLLKKVEYLQKIIKLKDNTIDDLNKKLLSFSSKNHSRNPSNATTNSVASSNNDFVVNLHPSPVKSITEDEIIDPLSSPLLKLEGQSNSNLSSPILDKSPNLKWEIPQRNSNRNSNQRAIPNSNFSYQSSSNPNLNLNITDSFDLSHNSTDTQSNSTSNISRHVINSINSENKEPNLIDDMKEKSVVTKVEEHHDEDEQYDFNGTTQGDDENATATADSHADLTINLQNQSLKENAITESLPSRSVPNHQELLSHNFPIADNNNQFIDNHNNQHDGDNDGKDHDLQFGIPLDVQSEPDSLYSYNSSSIPEPLPLKTPINERFDASGLTPGTNATEMTTGSEYSMSSNSISGTPINLRSASNNSILNPLTTLQNNIPDNATSIPTTNTQTAPSLPPHPPHPPHHPSPSNTSSIREVTMSPTHQKHVSLASVDDSQKFLLNSLKQCVIRIESLIDPQGLAVPIETITNHVIAKSKRDNYKISFLVYIDEASNGLTPIYRVKRSYVELLIMDKTVRPLVPSLPKLPDFTHVASLNFKYLAHSKKTIQSYINKILSLLKAQNPLNQDNPIWKHFSNYFEFKMDPNNIMDEDPEYSVLNLQEKISYLLYIRKNFTMKTYDFVRLQYSLESDGLIMNFTLSKSQEILPKDEINISFKGQEITIKKKKKFSANKSWSFFAESEYDAHDICSKVNKWINKGNSNHNNDDTQITITTNDDDNSKNSTFTKSNISLESESIRSSVISENALSPAINTPWKLFKKTTKQIPTSPRLSTNNNNLSINDNINSSPSTPSKIGSSASSTPSSNHHFGHSNNSFNDVLNFKAMPYESNKLTVDNTSNNNNSNNINNMMLKSPMRHMNDNKPTEILFQPIDDTPKYFKSTLKHSYELCSKYKLYGHYVPSIVYQCITFLYQQSGEGFEGIFRLNGMMSEVNRIQEIFNNQYDCELSKLTPVPDVHSIATLLKRYLRNLQDRLISNEIASDLCRIINSNENHIKRVNSLDENKNNEIISLVISSNSMLSTQSSQEFKQIFNNRIPQLNRSVLYALFMYLTDVLKMGKHNKMTVSAMSVLMGPNLTQSDGGGQICTVLLENFNQIFV</sequence>
<dbReference type="SUPFAM" id="SSF57701">
    <property type="entry name" value="Zn2/Cys6 DNA-binding domain"/>
    <property type="match status" value="1"/>
</dbReference>
<feature type="compositionally biased region" description="Polar residues" evidence="8">
    <location>
        <begin position="673"/>
        <end position="687"/>
    </location>
</feature>
<evidence type="ECO:0000256" key="7">
    <source>
        <dbReference type="ARBA" id="ARBA00023242"/>
    </source>
</evidence>
<dbReference type="SMART" id="SM00066">
    <property type="entry name" value="GAL4"/>
    <property type="match status" value="1"/>
</dbReference>
<evidence type="ECO:0000256" key="3">
    <source>
        <dbReference type="ARBA" id="ARBA00022833"/>
    </source>
</evidence>
<feature type="domain" description="Rho-GAP" evidence="10">
    <location>
        <begin position="1433"/>
        <end position="1643"/>
    </location>
</feature>
<feature type="compositionally biased region" description="Low complexity" evidence="8">
    <location>
        <begin position="700"/>
        <end position="715"/>
    </location>
</feature>
<keyword evidence="2" id="KW-0479">Metal-binding</keyword>
<reference evidence="11" key="1">
    <citation type="submission" date="2020-11" db="EMBL/GenBank/DDBJ databases">
        <title>Kefir isolates.</title>
        <authorList>
            <person name="Marcisauskas S."/>
            <person name="Kim Y."/>
            <person name="Blasche S."/>
        </authorList>
    </citation>
    <scope>NUCLEOTIDE SEQUENCE</scope>
    <source>
        <strain evidence="11">Olga-1</strain>
    </source>
</reference>
<evidence type="ECO:0000256" key="1">
    <source>
        <dbReference type="ARBA" id="ARBA00004123"/>
    </source>
</evidence>
<dbReference type="PANTHER" id="PTHR31313:SF81">
    <property type="entry name" value="TY1 ENHANCER ACTIVATOR"/>
    <property type="match status" value="1"/>
</dbReference>
<evidence type="ECO:0000256" key="4">
    <source>
        <dbReference type="ARBA" id="ARBA00023015"/>
    </source>
</evidence>
<feature type="compositionally biased region" description="Basic and acidic residues" evidence="8">
    <location>
        <begin position="825"/>
        <end position="839"/>
    </location>
</feature>
<dbReference type="Pfam" id="PF00620">
    <property type="entry name" value="RhoGAP"/>
    <property type="match status" value="1"/>
</dbReference>
<feature type="compositionally biased region" description="Polar residues" evidence="8">
    <location>
        <begin position="882"/>
        <end position="902"/>
    </location>
</feature>
<dbReference type="EMBL" id="PUHW01000024">
    <property type="protein sequence ID" value="KAG0690630.1"/>
    <property type="molecule type" value="Genomic_DNA"/>
</dbReference>
<keyword evidence="12" id="KW-1185">Reference proteome</keyword>
<evidence type="ECO:0000256" key="8">
    <source>
        <dbReference type="SAM" id="MobiDB-lite"/>
    </source>
</evidence>
<feature type="compositionally biased region" description="Low complexity" evidence="8">
    <location>
        <begin position="1319"/>
        <end position="1359"/>
    </location>
</feature>
<evidence type="ECO:0000259" key="9">
    <source>
        <dbReference type="PROSITE" id="PS50048"/>
    </source>
</evidence>
<dbReference type="GO" id="GO:0000981">
    <property type="term" value="F:DNA-binding transcription factor activity, RNA polymerase II-specific"/>
    <property type="evidence" value="ECO:0007669"/>
    <property type="project" value="InterPro"/>
</dbReference>
<dbReference type="SUPFAM" id="SSF48350">
    <property type="entry name" value="GTPase activation domain, GAP"/>
    <property type="match status" value="1"/>
</dbReference>
<feature type="region of interest" description="Disordered" evidence="8">
    <location>
        <begin position="700"/>
        <end position="728"/>
    </location>
</feature>
<evidence type="ECO:0000256" key="6">
    <source>
        <dbReference type="ARBA" id="ARBA00023163"/>
    </source>
</evidence>
<dbReference type="SMART" id="SM00324">
    <property type="entry name" value="RhoGAP"/>
    <property type="match status" value="1"/>
</dbReference>
<keyword evidence="3" id="KW-0862">Zinc</keyword>
<feature type="region of interest" description="Disordered" evidence="8">
    <location>
        <begin position="659"/>
        <end position="687"/>
    </location>
</feature>
<name>A0A9P6WNZ0_9ASCO</name>
<dbReference type="InterPro" id="IPR000198">
    <property type="entry name" value="RhoGAP_dom"/>
</dbReference>
<accession>A0A9P6WNZ0</accession>
<dbReference type="GO" id="GO:0003677">
    <property type="term" value="F:DNA binding"/>
    <property type="evidence" value="ECO:0007669"/>
    <property type="project" value="UniProtKB-KW"/>
</dbReference>
<dbReference type="Pfam" id="PF00172">
    <property type="entry name" value="Zn_clus"/>
    <property type="match status" value="1"/>
</dbReference>
<keyword evidence="5" id="KW-0238">DNA-binding</keyword>
<evidence type="ECO:0000259" key="10">
    <source>
        <dbReference type="PROSITE" id="PS50238"/>
    </source>
</evidence>
<evidence type="ECO:0000256" key="5">
    <source>
        <dbReference type="ARBA" id="ARBA00023125"/>
    </source>
</evidence>
<feature type="region of interest" description="Disordered" evidence="8">
    <location>
        <begin position="1248"/>
        <end position="1273"/>
    </location>
</feature>
<dbReference type="PROSITE" id="PS00463">
    <property type="entry name" value="ZN2_CY6_FUNGAL_1"/>
    <property type="match status" value="1"/>
</dbReference>
<keyword evidence="6" id="KW-0804">Transcription</keyword>
<feature type="region of interest" description="Disordered" evidence="8">
    <location>
        <begin position="1310"/>
        <end position="1359"/>
    </location>
</feature>
<dbReference type="InterPro" id="IPR001138">
    <property type="entry name" value="Zn2Cys6_DnaBD"/>
</dbReference>
<comment type="subcellular location">
    <subcellularLocation>
        <location evidence="1">Nucleus</location>
    </subcellularLocation>
</comment>
<evidence type="ECO:0000313" key="11">
    <source>
        <dbReference type="EMBL" id="KAG0690630.1"/>
    </source>
</evidence>
<feature type="compositionally biased region" description="Polar residues" evidence="8">
    <location>
        <begin position="756"/>
        <end position="768"/>
    </location>
</feature>
<dbReference type="PANTHER" id="PTHR31313">
    <property type="entry name" value="TY1 ENHANCER ACTIVATOR"/>
    <property type="match status" value="1"/>
</dbReference>
<dbReference type="PROSITE" id="PS50048">
    <property type="entry name" value="ZN2_CY6_FUNGAL_2"/>
    <property type="match status" value="1"/>
</dbReference>
<dbReference type="GO" id="GO:0005634">
    <property type="term" value="C:nucleus"/>
    <property type="evidence" value="ECO:0007669"/>
    <property type="project" value="UniProtKB-SubCell"/>
</dbReference>
<dbReference type="GO" id="GO:0006351">
    <property type="term" value="P:DNA-templated transcription"/>
    <property type="evidence" value="ECO:0007669"/>
    <property type="project" value="InterPro"/>
</dbReference>
<feature type="domain" description="Zn(2)-C6 fungal-type" evidence="9">
    <location>
        <begin position="13"/>
        <end position="43"/>
    </location>
</feature>
<dbReference type="Pfam" id="PF04082">
    <property type="entry name" value="Fungal_trans"/>
    <property type="match status" value="1"/>
</dbReference>
<dbReference type="InterPro" id="IPR036864">
    <property type="entry name" value="Zn2-C6_fun-type_DNA-bd_sf"/>
</dbReference>
<dbReference type="CDD" id="cd12148">
    <property type="entry name" value="fungal_TF_MHR"/>
    <property type="match status" value="1"/>
</dbReference>
<evidence type="ECO:0008006" key="13">
    <source>
        <dbReference type="Google" id="ProtNLM"/>
    </source>
</evidence>
<feature type="compositionally biased region" description="Polar residues" evidence="8">
    <location>
        <begin position="922"/>
        <end position="944"/>
    </location>
</feature>
<dbReference type="InterPro" id="IPR051615">
    <property type="entry name" value="Transcr_Regulatory_Elem"/>
</dbReference>
<organism evidence="11 12">
    <name type="scientific">Pichia californica</name>
    <dbReference type="NCBI Taxonomy" id="460514"/>
    <lineage>
        <taxon>Eukaryota</taxon>
        <taxon>Fungi</taxon>
        <taxon>Dikarya</taxon>
        <taxon>Ascomycota</taxon>
        <taxon>Saccharomycotina</taxon>
        <taxon>Pichiomycetes</taxon>
        <taxon>Pichiales</taxon>
        <taxon>Pichiaceae</taxon>
        <taxon>Pichia</taxon>
    </lineage>
</organism>